<dbReference type="Gramene" id="GBG88426">
    <property type="protein sequence ID" value="GBG88426"/>
    <property type="gene ID" value="CBR_g47125"/>
</dbReference>
<evidence type="ECO:0000313" key="2">
    <source>
        <dbReference type="EMBL" id="GBG88426.1"/>
    </source>
</evidence>
<dbReference type="PANTHER" id="PTHR42886">
    <property type="entry name" value="RE40534P-RELATED"/>
    <property type="match status" value="1"/>
</dbReference>
<sequence>MMAVGFCAAGSRLRVVPQMSANGPRPTREHRRPNGQDSLSERVGIPRSRICRKVTVGSRPWTRVSAPPGAKASSCTPPLRKTWHASRASTCQFQGKLCCKPALSRMDSERSPAMASTGPISNADSAITVDSSPAPGTKSDPATEAVIGGVELNFRGFPAVPVRIANHSGETLVGQLIEAGTTDINILCHGFRSSMGREVSSIIGHSKGGNVVILYAAKYDDVPKVVNVSGRFQMDRGLMERFGEDGLQKLKTIGYLDVQNDADAGNMQYRVTLASLEERLATDMKAAAEAIHKSRVMTVHGSDDAVVPAEDGRSFAQSIQCSHKLVILEGASHRYTEHTSELSSAVVDFLASDQE</sequence>
<proteinExistence type="predicted"/>
<feature type="region of interest" description="Disordered" evidence="1">
    <location>
        <begin position="17"/>
        <end position="43"/>
    </location>
</feature>
<dbReference type="SUPFAM" id="SSF53474">
    <property type="entry name" value="alpha/beta-Hydrolases"/>
    <property type="match status" value="1"/>
</dbReference>
<evidence type="ECO:0000313" key="3">
    <source>
        <dbReference type="Proteomes" id="UP000265515"/>
    </source>
</evidence>
<name>A0A388M1K7_CHABU</name>
<dbReference type="OrthoDB" id="9988524at2759"/>
<gene>
    <name evidence="2" type="ORF">CBR_g47125</name>
</gene>
<organism evidence="2 3">
    <name type="scientific">Chara braunii</name>
    <name type="common">Braun's stonewort</name>
    <dbReference type="NCBI Taxonomy" id="69332"/>
    <lineage>
        <taxon>Eukaryota</taxon>
        <taxon>Viridiplantae</taxon>
        <taxon>Streptophyta</taxon>
        <taxon>Charophyceae</taxon>
        <taxon>Charales</taxon>
        <taxon>Characeae</taxon>
        <taxon>Chara</taxon>
    </lineage>
</organism>
<feature type="region of interest" description="Disordered" evidence="1">
    <location>
        <begin position="110"/>
        <end position="141"/>
    </location>
</feature>
<dbReference type="STRING" id="69332.A0A388M1K7"/>
<dbReference type="InterPro" id="IPR029058">
    <property type="entry name" value="AB_hydrolase_fold"/>
</dbReference>
<feature type="compositionally biased region" description="Polar residues" evidence="1">
    <location>
        <begin position="118"/>
        <end position="131"/>
    </location>
</feature>
<dbReference type="PANTHER" id="PTHR42886:SF53">
    <property type="entry name" value="ALPHA_BETA-HYDROLASES SUPERFAMILY PROTEIN"/>
    <property type="match status" value="1"/>
</dbReference>
<reference evidence="2 3" key="1">
    <citation type="journal article" date="2018" name="Cell">
        <title>The Chara Genome: Secondary Complexity and Implications for Plant Terrestrialization.</title>
        <authorList>
            <person name="Nishiyama T."/>
            <person name="Sakayama H."/>
            <person name="Vries J.D."/>
            <person name="Buschmann H."/>
            <person name="Saint-Marcoux D."/>
            <person name="Ullrich K.K."/>
            <person name="Haas F.B."/>
            <person name="Vanderstraeten L."/>
            <person name="Becker D."/>
            <person name="Lang D."/>
            <person name="Vosolsobe S."/>
            <person name="Rombauts S."/>
            <person name="Wilhelmsson P.K.I."/>
            <person name="Janitza P."/>
            <person name="Kern R."/>
            <person name="Heyl A."/>
            <person name="Rumpler F."/>
            <person name="Villalobos L.I.A.C."/>
            <person name="Clay J.M."/>
            <person name="Skokan R."/>
            <person name="Toyoda A."/>
            <person name="Suzuki Y."/>
            <person name="Kagoshima H."/>
            <person name="Schijlen E."/>
            <person name="Tajeshwar N."/>
            <person name="Catarino B."/>
            <person name="Hetherington A.J."/>
            <person name="Saltykova A."/>
            <person name="Bonnot C."/>
            <person name="Breuninger H."/>
            <person name="Symeonidi A."/>
            <person name="Radhakrishnan G.V."/>
            <person name="Van Nieuwerburgh F."/>
            <person name="Deforce D."/>
            <person name="Chang C."/>
            <person name="Karol K.G."/>
            <person name="Hedrich R."/>
            <person name="Ulvskov P."/>
            <person name="Glockner G."/>
            <person name="Delwiche C.F."/>
            <person name="Petrasek J."/>
            <person name="Van de Peer Y."/>
            <person name="Friml J."/>
            <person name="Beilby M."/>
            <person name="Dolan L."/>
            <person name="Kohara Y."/>
            <person name="Sugano S."/>
            <person name="Fujiyama A."/>
            <person name="Delaux P.-M."/>
            <person name="Quint M."/>
            <person name="TheiBen G."/>
            <person name="Hagemann M."/>
            <person name="Harholt J."/>
            <person name="Dunand C."/>
            <person name="Zachgo S."/>
            <person name="Langdale J."/>
            <person name="Maumus F."/>
            <person name="Straeten D.V.D."/>
            <person name="Gould S.B."/>
            <person name="Rensing S.A."/>
        </authorList>
    </citation>
    <scope>NUCLEOTIDE SEQUENCE [LARGE SCALE GENOMIC DNA]</scope>
    <source>
        <strain evidence="2 3">S276</strain>
    </source>
</reference>
<evidence type="ECO:0000256" key="1">
    <source>
        <dbReference type="SAM" id="MobiDB-lite"/>
    </source>
</evidence>
<dbReference type="EMBL" id="BFEA01000672">
    <property type="protein sequence ID" value="GBG88426.1"/>
    <property type="molecule type" value="Genomic_DNA"/>
</dbReference>
<protein>
    <submittedName>
        <fullName evidence="2">Uncharacterized protein</fullName>
    </submittedName>
</protein>
<dbReference type="AlphaFoldDB" id="A0A388M1K7"/>
<dbReference type="Gene3D" id="3.40.50.1820">
    <property type="entry name" value="alpha/beta hydrolase"/>
    <property type="match status" value="1"/>
</dbReference>
<keyword evidence="3" id="KW-1185">Reference proteome</keyword>
<accession>A0A388M1K7</accession>
<dbReference type="Proteomes" id="UP000265515">
    <property type="component" value="Unassembled WGS sequence"/>
</dbReference>
<comment type="caution">
    <text evidence="2">The sequence shown here is derived from an EMBL/GenBank/DDBJ whole genome shotgun (WGS) entry which is preliminary data.</text>
</comment>